<dbReference type="AlphaFoldDB" id="A0A427XEH4"/>
<dbReference type="STRING" id="105984.A0A427XEH4"/>
<dbReference type="Proteomes" id="UP000279236">
    <property type="component" value="Unassembled WGS sequence"/>
</dbReference>
<proteinExistence type="predicted"/>
<name>A0A427XEH4_9TREE</name>
<sequence length="197" mass="21962">MSAAFRTLYAARSVVNTPAARQSGLAAQALRLSPVASSSSTVSAVRFSSSWSKPTSFVDQGFTTRDSAAAPAPGPTSTSRFRGLPKFEFGQNVIPEKDTEPDAWWRDDGSLNKNDAWPGNQFTGRSEAVMHKTYAIAQRTVNGIMGSTGAKRDIRAGEYHIKPNVLRWRTKGLRFRRRFQEEIRQRVQLVQMLRARK</sequence>
<evidence type="ECO:0000313" key="1">
    <source>
        <dbReference type="EMBL" id="RSH77236.1"/>
    </source>
</evidence>
<gene>
    <name evidence="1" type="ORF">EHS24_003544</name>
</gene>
<dbReference type="RefSeq" id="XP_028472383.1">
    <property type="nucleotide sequence ID" value="XM_028619209.1"/>
</dbReference>
<accession>A0A427XEH4</accession>
<comment type="caution">
    <text evidence="1">The sequence shown here is derived from an EMBL/GenBank/DDBJ whole genome shotgun (WGS) entry which is preliminary data.</text>
</comment>
<evidence type="ECO:0000313" key="2">
    <source>
        <dbReference type="Proteomes" id="UP000279236"/>
    </source>
</evidence>
<keyword evidence="2" id="KW-1185">Reference proteome</keyword>
<protein>
    <recommendedName>
        <fullName evidence="3">Ribosomal protein S21</fullName>
    </recommendedName>
</protein>
<dbReference type="GeneID" id="39588087"/>
<evidence type="ECO:0008006" key="3">
    <source>
        <dbReference type="Google" id="ProtNLM"/>
    </source>
</evidence>
<reference evidence="1 2" key="1">
    <citation type="submission" date="2018-11" db="EMBL/GenBank/DDBJ databases">
        <title>Genome sequence of Apiotrichum porosum DSM 27194.</title>
        <authorList>
            <person name="Aliyu H."/>
            <person name="Gorte O."/>
            <person name="Ochsenreither K."/>
        </authorList>
    </citation>
    <scope>NUCLEOTIDE SEQUENCE [LARGE SCALE GENOMIC DNA]</scope>
    <source>
        <strain evidence="1 2">DSM 27194</strain>
    </source>
</reference>
<dbReference type="EMBL" id="RSCE01000017">
    <property type="protein sequence ID" value="RSH77236.1"/>
    <property type="molecule type" value="Genomic_DNA"/>
</dbReference>
<organism evidence="1 2">
    <name type="scientific">Apiotrichum porosum</name>
    <dbReference type="NCBI Taxonomy" id="105984"/>
    <lineage>
        <taxon>Eukaryota</taxon>
        <taxon>Fungi</taxon>
        <taxon>Dikarya</taxon>
        <taxon>Basidiomycota</taxon>
        <taxon>Agaricomycotina</taxon>
        <taxon>Tremellomycetes</taxon>
        <taxon>Trichosporonales</taxon>
        <taxon>Trichosporonaceae</taxon>
        <taxon>Apiotrichum</taxon>
    </lineage>
</organism>